<dbReference type="EC" id="1.6.5.-" evidence="2"/>
<dbReference type="InterPro" id="IPR013149">
    <property type="entry name" value="ADH-like_C"/>
</dbReference>
<evidence type="ECO:0000313" key="2">
    <source>
        <dbReference type="EMBL" id="AIE77301.1"/>
    </source>
</evidence>
<reference evidence="2" key="2">
    <citation type="submission" date="2014-03" db="EMBL/GenBank/DDBJ databases">
        <authorList>
            <person name="Curson A.R.J."/>
            <person name="Burns O.J."/>
            <person name="Voget S."/>
            <person name="Daniel R."/>
            <person name="Todd J.D."/>
            <person name="McInnis K."/>
            <person name="Wexler M."/>
            <person name="Johnston A.W.B."/>
        </authorList>
    </citation>
    <scope>NUCLEOTIDE SEQUENCE</scope>
</reference>
<dbReference type="GO" id="GO:0043957">
    <property type="term" value="F:acryloyl-CoA reductase (NADPH) activity"/>
    <property type="evidence" value="ECO:0007669"/>
    <property type="project" value="TreeGrafter"/>
</dbReference>
<dbReference type="Pfam" id="PF08240">
    <property type="entry name" value="ADH_N"/>
    <property type="match status" value="1"/>
</dbReference>
<keyword evidence="2" id="KW-0560">Oxidoreductase</keyword>
<dbReference type="InterPro" id="IPR036291">
    <property type="entry name" value="NAD(P)-bd_dom_sf"/>
</dbReference>
<dbReference type="EMBL" id="KJ531203">
    <property type="protein sequence ID" value="AIE77301.1"/>
    <property type="molecule type" value="Genomic_DNA"/>
</dbReference>
<proteinExistence type="predicted"/>
<dbReference type="SUPFAM" id="SSF50129">
    <property type="entry name" value="GroES-like"/>
    <property type="match status" value="1"/>
</dbReference>
<dbReference type="InterPro" id="IPR014188">
    <property type="entry name" value="Acrylyl-CoA_reductase_AcuI"/>
</dbReference>
<dbReference type="InterPro" id="IPR011032">
    <property type="entry name" value="GroES-like_sf"/>
</dbReference>
<gene>
    <name evidence="2" type="ORF">pBIO2154_03</name>
</gene>
<dbReference type="CDD" id="cd05280">
    <property type="entry name" value="MDR_yhdh_yhfp"/>
    <property type="match status" value="1"/>
</dbReference>
<dbReference type="SUPFAM" id="SSF51735">
    <property type="entry name" value="NAD(P)-binding Rossmann-fold domains"/>
    <property type="match status" value="1"/>
</dbReference>
<sequence>MEHAKSYRIFNENNKIEGRVSDVPVADIGRGEVVFKTAYSSVNFKDALAATGVGGKIIRNYPLIGGIDAAGTVTSSSDARFKAGDEIICTSYDMGVAHDGGFSEVCRVPADWVVPLPKGLTLFDAMALGTAGYTAGLAVELLELNGMAPNNGKVLVNGATGGVASLAIDMLAALGYPVTAVTGKVAEHDFLRKLGAAEILDRASIDFGTRPLEKPLWAAAFDSVGGDQLAWLTRTMQPQGLIASFGNAGGIDLKTSVLPFILRGVRLIGVDSAVTPMVLRKRVWARLASDLKPRHLADIAQVIGLADLPDYFARMVKGGIRGRAVVRMS</sequence>
<dbReference type="InterPro" id="IPR051397">
    <property type="entry name" value="Zn-ADH-like_protein"/>
</dbReference>
<dbReference type="InterPro" id="IPR020843">
    <property type="entry name" value="ER"/>
</dbReference>
<dbReference type="PANTHER" id="PTHR43677">
    <property type="entry name" value="SHORT-CHAIN DEHYDROGENASE/REDUCTASE"/>
    <property type="match status" value="1"/>
</dbReference>
<reference evidence="2" key="1">
    <citation type="journal article" date="2014" name="PLoS ONE">
        <title>Screening of metagenomic and genomic libraries reveals three classes of bacterial enzymes that overcome the toxicity of acrylate.</title>
        <authorList>
            <person name="Curson A.R."/>
            <person name="Burns O.J."/>
            <person name="Voget S."/>
            <person name="Daniel R."/>
            <person name="Todd J.D."/>
            <person name="McInnis K."/>
            <person name="Wexler M."/>
            <person name="Johnston A.W."/>
        </authorList>
    </citation>
    <scope>NUCLEOTIDE SEQUENCE</scope>
</reference>
<accession>A0A075FBY5</accession>
<dbReference type="Gene3D" id="3.40.50.720">
    <property type="entry name" value="NAD(P)-binding Rossmann-like Domain"/>
    <property type="match status" value="1"/>
</dbReference>
<feature type="domain" description="Enoyl reductase (ER)" evidence="1">
    <location>
        <begin position="18"/>
        <end position="326"/>
    </location>
</feature>
<dbReference type="Gene3D" id="3.90.180.10">
    <property type="entry name" value="Medium-chain alcohol dehydrogenases, catalytic domain"/>
    <property type="match status" value="1"/>
</dbReference>
<evidence type="ECO:0000259" key="1">
    <source>
        <dbReference type="SMART" id="SM00829"/>
    </source>
</evidence>
<protein>
    <submittedName>
        <fullName evidence="2">Putative acrylyl-CoA reductase AcuI</fullName>
        <ecNumber evidence="2">1.6.5.-</ecNumber>
    </submittedName>
</protein>
<dbReference type="PANTHER" id="PTHR43677:SF1">
    <property type="entry name" value="ACRYLYL-COA REDUCTASE ACUI-RELATED"/>
    <property type="match status" value="1"/>
</dbReference>
<dbReference type="AlphaFoldDB" id="A0A075FBY5"/>
<dbReference type="NCBIfam" id="TIGR02823">
    <property type="entry name" value="oxido_YhdH"/>
    <property type="match status" value="1"/>
</dbReference>
<dbReference type="SMART" id="SM00829">
    <property type="entry name" value="PKS_ER"/>
    <property type="match status" value="1"/>
</dbReference>
<name>A0A075FBY5_9BACT</name>
<dbReference type="InterPro" id="IPR013154">
    <property type="entry name" value="ADH-like_N"/>
</dbReference>
<dbReference type="Pfam" id="PF00107">
    <property type="entry name" value="ADH_zinc_N"/>
    <property type="match status" value="1"/>
</dbReference>
<organism evidence="2">
    <name type="scientific">uncultured bacterium pBIO2154</name>
    <dbReference type="NCBI Taxonomy" id="1478045"/>
    <lineage>
        <taxon>Bacteria</taxon>
        <taxon>environmental samples</taxon>
    </lineage>
</organism>